<dbReference type="GO" id="GO:0032993">
    <property type="term" value="C:protein-DNA complex"/>
    <property type="evidence" value="ECO:0007669"/>
    <property type="project" value="TreeGrafter"/>
</dbReference>
<reference evidence="10 11" key="1">
    <citation type="submission" date="2019-03" db="EMBL/GenBank/DDBJ databases">
        <title>Draft genome sequence data and analysis of a Fermenting Bacterium, Soehngenia longevitae strain 1933PT, isolated from petroleum reservoir in Azerbaijan.</title>
        <authorList>
            <person name="Grouzdev D.S."/>
            <person name="Bidzhieva S.K."/>
            <person name="Sokolova D.S."/>
            <person name="Tourova T.P."/>
            <person name="Poltaraus A.B."/>
            <person name="Nazina T.N."/>
        </authorList>
    </citation>
    <scope>NUCLEOTIDE SEQUENCE [LARGE SCALE GENOMIC DNA]</scope>
    <source>
        <strain evidence="10 11">1933P</strain>
    </source>
</reference>
<dbReference type="GO" id="GO:0005829">
    <property type="term" value="C:cytosol"/>
    <property type="evidence" value="ECO:0007669"/>
    <property type="project" value="TreeGrafter"/>
</dbReference>
<dbReference type="CDD" id="cd00383">
    <property type="entry name" value="trans_reg_C"/>
    <property type="match status" value="1"/>
</dbReference>
<dbReference type="InterPro" id="IPR039420">
    <property type="entry name" value="WalR-like"/>
</dbReference>
<dbReference type="FunFam" id="3.40.50.2300:FF:000001">
    <property type="entry name" value="DNA-binding response regulator PhoB"/>
    <property type="match status" value="1"/>
</dbReference>
<dbReference type="SMART" id="SM00448">
    <property type="entry name" value="REC"/>
    <property type="match status" value="1"/>
</dbReference>
<keyword evidence="4 7" id="KW-0238">DNA-binding</keyword>
<accession>A0A4Z0D8T1</accession>
<feature type="domain" description="Response regulatory" evidence="8">
    <location>
        <begin position="2"/>
        <end position="115"/>
    </location>
</feature>
<keyword evidence="2" id="KW-0902">Two-component regulatory system</keyword>
<dbReference type="InterPro" id="IPR001867">
    <property type="entry name" value="OmpR/PhoB-type_DNA-bd"/>
</dbReference>
<dbReference type="Pfam" id="PF00072">
    <property type="entry name" value="Response_reg"/>
    <property type="match status" value="1"/>
</dbReference>
<dbReference type="OrthoDB" id="9802426at2"/>
<evidence type="ECO:0000256" key="4">
    <source>
        <dbReference type="ARBA" id="ARBA00023125"/>
    </source>
</evidence>
<dbReference type="Proteomes" id="UP000298381">
    <property type="component" value="Unassembled WGS sequence"/>
</dbReference>
<dbReference type="GO" id="GO:0006355">
    <property type="term" value="P:regulation of DNA-templated transcription"/>
    <property type="evidence" value="ECO:0007669"/>
    <property type="project" value="InterPro"/>
</dbReference>
<keyword evidence="1 6" id="KW-0597">Phosphoprotein</keyword>
<evidence type="ECO:0000256" key="3">
    <source>
        <dbReference type="ARBA" id="ARBA00023015"/>
    </source>
</evidence>
<evidence type="ECO:0000259" key="9">
    <source>
        <dbReference type="PROSITE" id="PS51755"/>
    </source>
</evidence>
<evidence type="ECO:0000313" key="11">
    <source>
        <dbReference type="Proteomes" id="UP000298381"/>
    </source>
</evidence>
<dbReference type="SMART" id="SM00862">
    <property type="entry name" value="Trans_reg_C"/>
    <property type="match status" value="1"/>
</dbReference>
<dbReference type="Gene3D" id="6.10.250.690">
    <property type="match status" value="1"/>
</dbReference>
<feature type="modified residue" description="4-aspartylphosphate" evidence="6">
    <location>
        <position position="51"/>
    </location>
</feature>
<evidence type="ECO:0000256" key="5">
    <source>
        <dbReference type="ARBA" id="ARBA00023163"/>
    </source>
</evidence>
<dbReference type="AlphaFoldDB" id="A0A4Z0D8T1"/>
<evidence type="ECO:0000256" key="2">
    <source>
        <dbReference type="ARBA" id="ARBA00023012"/>
    </source>
</evidence>
<dbReference type="PROSITE" id="PS51755">
    <property type="entry name" value="OMPR_PHOB"/>
    <property type="match status" value="1"/>
</dbReference>
<dbReference type="InterPro" id="IPR036388">
    <property type="entry name" value="WH-like_DNA-bd_sf"/>
</dbReference>
<organism evidence="10 11">
    <name type="scientific">Soehngenia longivitae</name>
    <dbReference type="NCBI Taxonomy" id="2562294"/>
    <lineage>
        <taxon>Bacteria</taxon>
        <taxon>Bacillati</taxon>
        <taxon>Bacillota</taxon>
        <taxon>Tissierellia</taxon>
        <taxon>Tissierellales</taxon>
        <taxon>Tissierellaceae</taxon>
        <taxon>Soehngenia</taxon>
    </lineage>
</organism>
<dbReference type="Gene3D" id="3.40.50.2300">
    <property type="match status" value="1"/>
</dbReference>
<evidence type="ECO:0000256" key="1">
    <source>
        <dbReference type="ARBA" id="ARBA00022553"/>
    </source>
</evidence>
<dbReference type="RefSeq" id="WP_135270259.1">
    <property type="nucleotide sequence ID" value="NZ_SRIB01000002.1"/>
</dbReference>
<evidence type="ECO:0000256" key="6">
    <source>
        <dbReference type="PROSITE-ProRule" id="PRU00169"/>
    </source>
</evidence>
<proteinExistence type="predicted"/>
<dbReference type="Gene3D" id="1.10.10.10">
    <property type="entry name" value="Winged helix-like DNA-binding domain superfamily/Winged helix DNA-binding domain"/>
    <property type="match status" value="1"/>
</dbReference>
<dbReference type="EMBL" id="SRIB01000002">
    <property type="protein sequence ID" value="TFZ41331.1"/>
    <property type="molecule type" value="Genomic_DNA"/>
</dbReference>
<keyword evidence="5" id="KW-0804">Transcription</keyword>
<gene>
    <name evidence="10" type="ORF">E4100_01775</name>
</gene>
<dbReference type="PROSITE" id="PS50110">
    <property type="entry name" value="RESPONSE_REGULATORY"/>
    <property type="match status" value="1"/>
</dbReference>
<evidence type="ECO:0000259" key="8">
    <source>
        <dbReference type="PROSITE" id="PS50110"/>
    </source>
</evidence>
<keyword evidence="3" id="KW-0805">Transcription regulation</keyword>
<dbReference type="PANTHER" id="PTHR48111:SF1">
    <property type="entry name" value="TWO-COMPONENT RESPONSE REGULATOR ORR33"/>
    <property type="match status" value="1"/>
</dbReference>
<evidence type="ECO:0000256" key="7">
    <source>
        <dbReference type="PROSITE-ProRule" id="PRU01091"/>
    </source>
</evidence>
<feature type="DNA-binding region" description="OmpR/PhoB-type" evidence="7">
    <location>
        <begin position="124"/>
        <end position="223"/>
    </location>
</feature>
<dbReference type="GO" id="GO:0000976">
    <property type="term" value="F:transcription cis-regulatory region binding"/>
    <property type="evidence" value="ECO:0007669"/>
    <property type="project" value="TreeGrafter"/>
</dbReference>
<evidence type="ECO:0000313" key="10">
    <source>
        <dbReference type="EMBL" id="TFZ41331.1"/>
    </source>
</evidence>
<feature type="domain" description="OmpR/PhoB-type" evidence="9">
    <location>
        <begin position="124"/>
        <end position="223"/>
    </location>
</feature>
<sequence>MKILVVEDQKDISDIVAKYLEKEGYEVECVYDGLSALDYIASDTFHLIILDIMLPFIDGFQILEEIRKFSNTPVIMLTARELEVDRLKGFDLGADDYVVKPFSPRELVKRVKVIFRRLYNESNESIIEYKELKLYLKSMKLVKNDEEVDLTTTEFNLLKVFMENRGIILNRDQIIALSFGNDYEGFDRNIDSYIRRIRKKIEDDPANPKYLVTKYGAGYMFGGENDEH</sequence>
<name>A0A4Z0D8T1_9FIRM</name>
<protein>
    <submittedName>
        <fullName evidence="10">Response regulator transcription factor</fullName>
    </submittedName>
</protein>
<dbReference type="PANTHER" id="PTHR48111">
    <property type="entry name" value="REGULATOR OF RPOS"/>
    <property type="match status" value="1"/>
</dbReference>
<comment type="caution">
    <text evidence="10">The sequence shown here is derived from an EMBL/GenBank/DDBJ whole genome shotgun (WGS) entry which is preliminary data.</text>
</comment>
<dbReference type="InterPro" id="IPR001789">
    <property type="entry name" value="Sig_transdc_resp-reg_receiver"/>
</dbReference>
<dbReference type="Pfam" id="PF00486">
    <property type="entry name" value="Trans_reg_C"/>
    <property type="match status" value="1"/>
</dbReference>
<keyword evidence="11" id="KW-1185">Reference proteome</keyword>
<dbReference type="InterPro" id="IPR011006">
    <property type="entry name" value="CheY-like_superfamily"/>
</dbReference>
<dbReference type="SUPFAM" id="SSF52172">
    <property type="entry name" value="CheY-like"/>
    <property type="match status" value="1"/>
</dbReference>
<dbReference type="GO" id="GO:0000156">
    <property type="term" value="F:phosphorelay response regulator activity"/>
    <property type="evidence" value="ECO:0007669"/>
    <property type="project" value="TreeGrafter"/>
</dbReference>